<dbReference type="EMBL" id="GBXM01023498">
    <property type="protein sequence ID" value="JAH85079.1"/>
    <property type="molecule type" value="Transcribed_RNA"/>
</dbReference>
<name>A0A0E9W3X9_ANGAN</name>
<protein>
    <submittedName>
        <fullName evidence="1">Uncharacterized protein</fullName>
    </submittedName>
</protein>
<accession>A0A0E9W3X9</accession>
<evidence type="ECO:0000313" key="1">
    <source>
        <dbReference type="EMBL" id="JAH85079.1"/>
    </source>
</evidence>
<organism evidence="1">
    <name type="scientific">Anguilla anguilla</name>
    <name type="common">European freshwater eel</name>
    <name type="synonym">Muraena anguilla</name>
    <dbReference type="NCBI Taxonomy" id="7936"/>
    <lineage>
        <taxon>Eukaryota</taxon>
        <taxon>Metazoa</taxon>
        <taxon>Chordata</taxon>
        <taxon>Craniata</taxon>
        <taxon>Vertebrata</taxon>
        <taxon>Euteleostomi</taxon>
        <taxon>Actinopterygii</taxon>
        <taxon>Neopterygii</taxon>
        <taxon>Teleostei</taxon>
        <taxon>Anguilliformes</taxon>
        <taxon>Anguillidae</taxon>
        <taxon>Anguilla</taxon>
    </lineage>
</organism>
<reference evidence="1" key="2">
    <citation type="journal article" date="2015" name="Fish Shellfish Immunol.">
        <title>Early steps in the European eel (Anguilla anguilla)-Vibrio vulnificus interaction in the gills: Role of the RtxA13 toxin.</title>
        <authorList>
            <person name="Callol A."/>
            <person name="Pajuelo D."/>
            <person name="Ebbesson L."/>
            <person name="Teles M."/>
            <person name="MacKenzie S."/>
            <person name="Amaro C."/>
        </authorList>
    </citation>
    <scope>NUCLEOTIDE SEQUENCE</scope>
</reference>
<proteinExistence type="predicted"/>
<reference evidence="1" key="1">
    <citation type="submission" date="2014-11" db="EMBL/GenBank/DDBJ databases">
        <authorList>
            <person name="Amaro Gonzalez C."/>
        </authorList>
    </citation>
    <scope>NUCLEOTIDE SEQUENCE</scope>
</reference>
<sequence length="56" mass="6613">MKLNQRLRFRCKIQLSVQAENQRVLREIGCMRPVFAESFGKSQVRRSVVFLLEGKM</sequence>
<dbReference type="AlphaFoldDB" id="A0A0E9W3X9"/>